<dbReference type="InterPro" id="IPR013780">
    <property type="entry name" value="Glyco_hydro_b"/>
</dbReference>
<dbReference type="PANTHER" id="PTHR10030">
    <property type="entry name" value="ALPHA-L-FUCOSIDASE"/>
    <property type="match status" value="1"/>
</dbReference>
<dbReference type="InterPro" id="IPR000933">
    <property type="entry name" value="Glyco_hydro_29"/>
</dbReference>
<feature type="domain" description="Glycoside hydrolase family 29 N-terminal" evidence="7">
    <location>
        <begin position="22"/>
        <end position="381"/>
    </location>
</feature>
<dbReference type="GO" id="GO:0005764">
    <property type="term" value="C:lysosome"/>
    <property type="evidence" value="ECO:0007669"/>
    <property type="project" value="TreeGrafter"/>
</dbReference>
<evidence type="ECO:0000313" key="9">
    <source>
        <dbReference type="EMBL" id="HGQ64606.1"/>
    </source>
</evidence>
<evidence type="ECO:0000259" key="7">
    <source>
        <dbReference type="Pfam" id="PF01120"/>
    </source>
</evidence>
<gene>
    <name evidence="9" type="ORF">ENU08_05120</name>
    <name evidence="8" type="ORF">ENU41_02895</name>
</gene>
<dbReference type="GO" id="GO:0006004">
    <property type="term" value="P:fucose metabolic process"/>
    <property type="evidence" value="ECO:0007669"/>
    <property type="project" value="InterPro"/>
</dbReference>
<dbReference type="SMART" id="SM00812">
    <property type="entry name" value="Alpha_L_fucos"/>
    <property type="match status" value="1"/>
</dbReference>
<keyword evidence="6" id="KW-0326">Glycosidase</keyword>
<evidence type="ECO:0000256" key="5">
    <source>
        <dbReference type="ARBA" id="ARBA00022801"/>
    </source>
</evidence>
<dbReference type="Gene3D" id="3.20.20.80">
    <property type="entry name" value="Glycosidases"/>
    <property type="match status" value="1"/>
</dbReference>
<proteinExistence type="inferred from homology"/>
<comment type="function">
    <text evidence="1">Alpha-L-fucosidase is responsible for hydrolyzing the alpha-1,6-linked fucose joined to the reducing-end N-acetylglucosamine of the carbohydrate moieties of glycoproteins.</text>
</comment>
<evidence type="ECO:0000256" key="1">
    <source>
        <dbReference type="ARBA" id="ARBA00004071"/>
    </source>
</evidence>
<name>A0A7C4NMK1_9CREN</name>
<dbReference type="Gene3D" id="2.60.40.1180">
    <property type="entry name" value="Golgi alpha-mannosidase II"/>
    <property type="match status" value="1"/>
</dbReference>
<reference evidence="9" key="1">
    <citation type="journal article" date="2020" name="mSystems">
        <title>Genome- and Community-Level Interaction Insights into Carbon Utilization and Element Cycling Functions of Hydrothermarchaeota in Hydrothermal Sediment.</title>
        <authorList>
            <person name="Zhou Z."/>
            <person name="Liu Y."/>
            <person name="Xu W."/>
            <person name="Pan J."/>
            <person name="Luo Z.H."/>
            <person name="Li M."/>
        </authorList>
    </citation>
    <scope>NUCLEOTIDE SEQUENCE [LARGE SCALE GENOMIC DNA]</scope>
    <source>
        <strain evidence="9">SpSt-637</strain>
        <strain evidence="8">SpSt-667</strain>
    </source>
</reference>
<evidence type="ECO:0000256" key="6">
    <source>
        <dbReference type="ARBA" id="ARBA00023295"/>
    </source>
</evidence>
<comment type="caution">
    <text evidence="9">The sequence shown here is derived from an EMBL/GenBank/DDBJ whole genome shotgun (WGS) entry which is preliminary data.</text>
</comment>
<dbReference type="GO" id="GO:0004560">
    <property type="term" value="F:alpha-L-fucosidase activity"/>
    <property type="evidence" value="ECO:0007669"/>
    <property type="project" value="InterPro"/>
</dbReference>
<keyword evidence="5" id="KW-0378">Hydrolase</keyword>
<dbReference type="InterPro" id="IPR016286">
    <property type="entry name" value="FUC_metazoa-typ"/>
</dbReference>
<dbReference type="EMBL" id="DTBD01000041">
    <property type="protein sequence ID" value="HGQ64606.1"/>
    <property type="molecule type" value="Genomic_DNA"/>
</dbReference>
<evidence type="ECO:0000256" key="2">
    <source>
        <dbReference type="ARBA" id="ARBA00007951"/>
    </source>
</evidence>
<comment type="similarity">
    <text evidence="2">Belongs to the glycosyl hydrolase 29 family.</text>
</comment>
<dbReference type="EC" id="3.2.1.51" evidence="3"/>
<evidence type="ECO:0000256" key="3">
    <source>
        <dbReference type="ARBA" id="ARBA00012662"/>
    </source>
</evidence>
<dbReference type="PIRSF" id="PIRSF001092">
    <property type="entry name" value="Alpha-L-fucosidase"/>
    <property type="match status" value="1"/>
</dbReference>
<keyword evidence="4" id="KW-0732">Signal</keyword>
<dbReference type="InterPro" id="IPR057739">
    <property type="entry name" value="Glyco_hydro_29_N"/>
</dbReference>
<dbReference type="AlphaFoldDB" id="A0A7C4NMK1"/>
<protein>
    <recommendedName>
        <fullName evidence="3">alpha-L-fucosidase</fullName>
        <ecNumber evidence="3">3.2.1.51</ecNumber>
    </recommendedName>
</protein>
<accession>A0A7C4NMK1</accession>
<sequence>MKIYWENLRTDPNDILKSLPAPTDGPYKPTWDSLKNYRVPKWFSDSKLGIFIHWGPYSVPAYSNEWYPRHMYDTTRPEHEYHIKTYGPLTEFGYKDFIPMFTAENWDPDEWAKIFEKAGAKFVLFVAEHHDGYALWDSSYTRWCAARIGPKRDIVKELKIAVENRGLIFGVSYHRAEHWFYFEPGMRIESDVKDPKYYDLYGPAKPASQEPRAPPGPDNIPPDRQFLNDWILRLVELVEKYRPWLVYFDWWIANPVFEPYLKAFAAYYYNRCYRWGIEPVLIYKWGAYPEGTAVSDSERGTRRDIQPMPWSADTSVTYRGWGYVKDGEYKPPEQIISHMLDVVSKNGVFILNIGPKPDGTLAEEQMKILNNVGEWMKLYSEAVYGTKPWSVYGEGPTDIYKVKEKEFNLTSEDVRYTVRDLYPLGKAIYASILGKPQDTVKLRALGRNMRLVRGEIIDVALLSNKEKIAWEWTNEALVVKLPTTDVRYPISLRVLVKEH</sequence>
<dbReference type="GO" id="GO:0016139">
    <property type="term" value="P:glycoside catabolic process"/>
    <property type="evidence" value="ECO:0007669"/>
    <property type="project" value="TreeGrafter"/>
</dbReference>
<dbReference type="SUPFAM" id="SSF51445">
    <property type="entry name" value="(Trans)glycosidases"/>
    <property type="match status" value="1"/>
</dbReference>
<organism evidence="9">
    <name type="scientific">Ignisphaera aggregans</name>
    <dbReference type="NCBI Taxonomy" id="334771"/>
    <lineage>
        <taxon>Archaea</taxon>
        <taxon>Thermoproteota</taxon>
        <taxon>Thermoprotei</taxon>
        <taxon>Desulfurococcales</taxon>
        <taxon>Desulfurococcaceae</taxon>
        <taxon>Ignisphaera</taxon>
    </lineage>
</organism>
<evidence type="ECO:0000256" key="4">
    <source>
        <dbReference type="ARBA" id="ARBA00022729"/>
    </source>
</evidence>
<dbReference type="PANTHER" id="PTHR10030:SF37">
    <property type="entry name" value="ALPHA-L-FUCOSIDASE-RELATED"/>
    <property type="match status" value="1"/>
</dbReference>
<dbReference type="Pfam" id="PF01120">
    <property type="entry name" value="Alpha_L_fucos"/>
    <property type="match status" value="1"/>
</dbReference>
<dbReference type="EMBL" id="DTCK01000014">
    <property type="protein sequence ID" value="HGQ35608.1"/>
    <property type="molecule type" value="Genomic_DNA"/>
</dbReference>
<dbReference type="InterPro" id="IPR017853">
    <property type="entry name" value="GH"/>
</dbReference>
<evidence type="ECO:0000313" key="8">
    <source>
        <dbReference type="EMBL" id="HGQ35608.1"/>
    </source>
</evidence>
<dbReference type="FunFam" id="3.20.20.80:FF:000158">
    <property type="entry name" value="Exported alpha-L-fucosidase"/>
    <property type="match status" value="1"/>
</dbReference>